<dbReference type="InterPro" id="IPR044974">
    <property type="entry name" value="Disease_R_plants"/>
</dbReference>
<evidence type="ECO:0000259" key="10">
    <source>
        <dbReference type="Pfam" id="PF23598"/>
    </source>
</evidence>
<evidence type="ECO:0000256" key="3">
    <source>
        <dbReference type="ARBA" id="ARBA00022737"/>
    </source>
</evidence>
<evidence type="ECO:0008006" key="13">
    <source>
        <dbReference type="Google" id="ProtNLM"/>
    </source>
</evidence>
<comment type="similarity">
    <text evidence="1">Belongs to the disease resistance NB-LRR family.</text>
</comment>
<dbReference type="PANTHER" id="PTHR23155">
    <property type="entry name" value="DISEASE RESISTANCE PROTEIN RP"/>
    <property type="match status" value="1"/>
</dbReference>
<dbReference type="GO" id="GO:0098542">
    <property type="term" value="P:defense response to other organism"/>
    <property type="evidence" value="ECO:0007669"/>
    <property type="project" value="TreeGrafter"/>
</dbReference>
<dbReference type="Gene3D" id="3.40.50.300">
    <property type="entry name" value="P-loop containing nucleotide triphosphate hydrolases"/>
    <property type="match status" value="1"/>
</dbReference>
<dbReference type="Gene3D" id="1.20.5.4130">
    <property type="match status" value="1"/>
</dbReference>
<evidence type="ECO:0000256" key="1">
    <source>
        <dbReference type="ARBA" id="ARBA00008894"/>
    </source>
</evidence>
<proteinExistence type="inferred from homology"/>
<keyword evidence="5" id="KW-0611">Plant defense</keyword>
<dbReference type="Proteomes" id="UP000823388">
    <property type="component" value="Chromosome 3N"/>
</dbReference>
<organism evidence="11 12">
    <name type="scientific">Panicum virgatum</name>
    <name type="common">Blackwell switchgrass</name>
    <dbReference type="NCBI Taxonomy" id="38727"/>
    <lineage>
        <taxon>Eukaryota</taxon>
        <taxon>Viridiplantae</taxon>
        <taxon>Streptophyta</taxon>
        <taxon>Embryophyta</taxon>
        <taxon>Tracheophyta</taxon>
        <taxon>Spermatophyta</taxon>
        <taxon>Magnoliopsida</taxon>
        <taxon>Liliopsida</taxon>
        <taxon>Poales</taxon>
        <taxon>Poaceae</taxon>
        <taxon>PACMAD clade</taxon>
        <taxon>Panicoideae</taxon>
        <taxon>Panicodae</taxon>
        <taxon>Paniceae</taxon>
        <taxon>Panicinae</taxon>
        <taxon>Panicum</taxon>
        <taxon>Panicum sect. Hiantes</taxon>
    </lineage>
</organism>
<dbReference type="InterPro" id="IPR055414">
    <property type="entry name" value="LRR_R13L4/SHOC2-like"/>
</dbReference>
<dbReference type="InterPro" id="IPR032675">
    <property type="entry name" value="LRR_dom_sf"/>
</dbReference>
<evidence type="ECO:0000256" key="2">
    <source>
        <dbReference type="ARBA" id="ARBA00022614"/>
    </source>
</evidence>
<evidence type="ECO:0000259" key="9">
    <source>
        <dbReference type="Pfam" id="PF23559"/>
    </source>
</evidence>
<keyword evidence="3" id="KW-0677">Repeat</keyword>
<dbReference type="InterPro" id="IPR002182">
    <property type="entry name" value="NB-ARC"/>
</dbReference>
<evidence type="ECO:0000256" key="5">
    <source>
        <dbReference type="ARBA" id="ARBA00022821"/>
    </source>
</evidence>
<evidence type="ECO:0000256" key="4">
    <source>
        <dbReference type="ARBA" id="ARBA00022741"/>
    </source>
</evidence>
<evidence type="ECO:0000259" key="8">
    <source>
        <dbReference type="Pfam" id="PF18052"/>
    </source>
</evidence>
<keyword evidence="2" id="KW-0433">Leucine-rich repeat</keyword>
<dbReference type="Gene3D" id="1.10.8.430">
    <property type="entry name" value="Helical domain of apoptotic protease-activating factors"/>
    <property type="match status" value="1"/>
</dbReference>
<comment type="caution">
    <text evidence="11">The sequence shown here is derived from an EMBL/GenBank/DDBJ whole genome shotgun (WGS) entry which is preliminary data.</text>
</comment>
<reference evidence="11" key="1">
    <citation type="submission" date="2020-05" db="EMBL/GenBank/DDBJ databases">
        <title>WGS assembly of Panicum virgatum.</title>
        <authorList>
            <person name="Lovell J.T."/>
            <person name="Jenkins J."/>
            <person name="Shu S."/>
            <person name="Juenger T.E."/>
            <person name="Schmutz J."/>
        </authorList>
    </citation>
    <scope>NUCLEOTIDE SEQUENCE</scope>
    <source>
        <strain evidence="11">AP13</strain>
    </source>
</reference>
<dbReference type="Gene3D" id="3.80.10.10">
    <property type="entry name" value="Ribonuclease Inhibitor"/>
    <property type="match status" value="1"/>
</dbReference>
<dbReference type="InterPro" id="IPR041118">
    <property type="entry name" value="Rx_N"/>
</dbReference>
<name>A0A8T0UJJ9_PANVG</name>
<dbReference type="InterPro" id="IPR036388">
    <property type="entry name" value="WH-like_DNA-bd_sf"/>
</dbReference>
<evidence type="ECO:0000256" key="6">
    <source>
        <dbReference type="ARBA" id="ARBA00023054"/>
    </source>
</evidence>
<feature type="domain" description="Disease resistance protein winged helix" evidence="9">
    <location>
        <begin position="403"/>
        <end position="448"/>
    </location>
</feature>
<evidence type="ECO:0000313" key="11">
    <source>
        <dbReference type="EMBL" id="KAG2621024.1"/>
    </source>
</evidence>
<gene>
    <name evidence="11" type="ORF">PVAP13_3NG184863</name>
</gene>
<feature type="domain" description="Disease resistance R13L4/SHOC-2-like LRR" evidence="10">
    <location>
        <begin position="535"/>
        <end position="837"/>
    </location>
</feature>
<dbReference type="Pfam" id="PF23559">
    <property type="entry name" value="WHD_DRP"/>
    <property type="match status" value="1"/>
</dbReference>
<dbReference type="EMBL" id="CM029042">
    <property type="protein sequence ID" value="KAG2621024.1"/>
    <property type="molecule type" value="Genomic_DNA"/>
</dbReference>
<dbReference type="InterPro" id="IPR027417">
    <property type="entry name" value="P-loop_NTPase"/>
</dbReference>
<dbReference type="PANTHER" id="PTHR23155:SF1181">
    <property type="entry name" value="OS08G0170200 PROTEIN"/>
    <property type="match status" value="1"/>
</dbReference>
<dbReference type="GO" id="GO:0043531">
    <property type="term" value="F:ADP binding"/>
    <property type="evidence" value="ECO:0007669"/>
    <property type="project" value="InterPro"/>
</dbReference>
<keyword evidence="12" id="KW-1185">Reference proteome</keyword>
<dbReference type="SUPFAM" id="SSF52047">
    <property type="entry name" value="RNI-like"/>
    <property type="match status" value="1"/>
</dbReference>
<dbReference type="Pfam" id="PF00931">
    <property type="entry name" value="NB-ARC"/>
    <property type="match status" value="1"/>
</dbReference>
<keyword evidence="6" id="KW-0175">Coiled coil</keyword>
<dbReference type="InterPro" id="IPR042197">
    <property type="entry name" value="Apaf_helical"/>
</dbReference>
<feature type="domain" description="Disease resistance N-terminal" evidence="8">
    <location>
        <begin position="9"/>
        <end position="69"/>
    </location>
</feature>
<dbReference type="SUPFAM" id="SSF52540">
    <property type="entry name" value="P-loop containing nucleoside triphosphate hydrolases"/>
    <property type="match status" value="1"/>
</dbReference>
<sequence>MAVLVMGAMPSIILKLGKLLKEEYNLQAGVKEHDRYLTLELEGAQAALRKVDQVPWNQLDEHVKLWAHEKEGLLKCLIGKMTNLVKKSKERRKISIGVKDIMTHVNEVTERCLRYKVDDIMARPATASMVDPRLAAMFSKVKNLVGISKSSGELISMLQPLQRGDATNVKMKIVSVVGVGGLGKTTLAKAVYDKLKDDFDCKAFVPVGRNPDLKEVLKDILIDLDSDRDLQLSMAILDERQLINKIRKFFIDNKKRYFIIIDDIWEVQSWDTIKLAIDGENNCGVATKAGEVYKLQPLPYDSSGELFYTRMSSDDQLSRDYNQPDEISDIILKRCGGIPLAIIRMASLLVGKPRDKWSELYKNIGFGRKERKESENTITTILSFSYFDLPSHLRACLLYLSAFAEDFVINKNALIWKWVAEGFVHEEQGTRLFEVGEGYFNDLINRMLDFIRSMSREELIFTTLDNDQGTPLPSHVRRLACHNRSVGHTHQTNNFTDMWRVRSFVAQGFILLRVLAIENCDLGVSCQICIEHELALRFLQTLDLAGSEILEMPPSSRLPTQMVCLRITFDEDSTSGAGVNGLERLTSLEELLIVRMFKLKQLKVLTAGISVDNGEESNRDFVESVSHLDKLHHLTPTAVDGRITWEVAEPVLPRQLRHLGVYGIKFLKLPPCVNPSGLPNLCHLDLMLEDMDEQDLKNLSGLPELRFLKLKLKGCSVSISNVNNGNNLVYFPKLRCLKLPDSMVLFVANREDNKNKVSLHLRSTAAAGPRFMPSLRELHFRVYWQAAWDRGYLQNLRLDYLSTLREIKVGLWYLDRVGKMEALLKLTADDHPNRPALHILVGGSPGGRGKLLYQGRNGGMHA</sequence>
<dbReference type="Gene3D" id="1.10.10.10">
    <property type="entry name" value="Winged helix-like DNA-binding domain superfamily/Winged helix DNA-binding domain"/>
    <property type="match status" value="1"/>
</dbReference>
<dbReference type="PRINTS" id="PR00364">
    <property type="entry name" value="DISEASERSIST"/>
</dbReference>
<feature type="domain" description="NB-ARC" evidence="7">
    <location>
        <begin position="170"/>
        <end position="285"/>
    </location>
</feature>
<evidence type="ECO:0000259" key="7">
    <source>
        <dbReference type="Pfam" id="PF00931"/>
    </source>
</evidence>
<accession>A0A8T0UJJ9</accession>
<dbReference type="InterPro" id="IPR058922">
    <property type="entry name" value="WHD_DRP"/>
</dbReference>
<dbReference type="Pfam" id="PF23598">
    <property type="entry name" value="LRR_14"/>
    <property type="match status" value="1"/>
</dbReference>
<evidence type="ECO:0000313" key="12">
    <source>
        <dbReference type="Proteomes" id="UP000823388"/>
    </source>
</evidence>
<dbReference type="AlphaFoldDB" id="A0A8T0UJJ9"/>
<dbReference type="Pfam" id="PF18052">
    <property type="entry name" value="Rx_N"/>
    <property type="match status" value="1"/>
</dbReference>
<protein>
    <recommendedName>
        <fullName evidence="13">NB-ARC domain-containing protein</fullName>
    </recommendedName>
</protein>
<keyword evidence="4" id="KW-0547">Nucleotide-binding</keyword>